<sequence length="403" mass="45358">MLLLLIIPVYLILNLYILHRVHKWLTACSALFHSRWFIVPYITIYSLLAFSLLFAFLLPASRPQALIKRLSNYWLGTFLYILLCIGIADLLRLILKHTHGILHAFFFCRTGYILAGMLLTLVVMAVSFYGIIHSNHLYVTPYEITLDKSCPGHKQLKIVLAADLHLGYNVGEKQIRQMVDAVNEQDADLVLFAGDIFDNEYEAVQNPEKLAQLLSEIRSTYGSWAVFGNHDVSERLLGGFSVGSGTHNLRDPRFENFLEKAGIQLLDDQVCSIDDAFYLVGRKDAQKPGDGTRNRKSPEELLSGLDHSRPVFVLEHQPRQLKELEKAGADLQLCGHTHDGQLFPGNLTVKLFWENPCGYLQKGRLHSIVTSGVGVWGPAMRVGTDGEICVVTVKFEGDETTQY</sequence>
<dbReference type="PANTHER" id="PTHR31302">
    <property type="entry name" value="TRANSMEMBRANE PROTEIN WITH METALLOPHOSPHOESTERASE DOMAIN-RELATED"/>
    <property type="match status" value="1"/>
</dbReference>
<organism evidence="3 4">
    <name type="scientific">Anaerosacchariphilus hominis</name>
    <dbReference type="NCBI Taxonomy" id="2763017"/>
    <lineage>
        <taxon>Bacteria</taxon>
        <taxon>Bacillati</taxon>
        <taxon>Bacillota</taxon>
        <taxon>Clostridia</taxon>
        <taxon>Lachnospirales</taxon>
        <taxon>Lachnospiraceae</taxon>
        <taxon>Anaerosacchariphilus</taxon>
    </lineage>
</organism>
<dbReference type="InterPro" id="IPR004843">
    <property type="entry name" value="Calcineurin-like_PHP"/>
</dbReference>
<dbReference type="RefSeq" id="WP_186872839.1">
    <property type="nucleotide sequence ID" value="NZ_JACOOR010000001.1"/>
</dbReference>
<keyword evidence="1" id="KW-0812">Transmembrane</keyword>
<dbReference type="CDD" id="cd07385">
    <property type="entry name" value="MPP_YkuE_C"/>
    <property type="match status" value="1"/>
</dbReference>
<dbReference type="PANTHER" id="PTHR31302:SF0">
    <property type="entry name" value="TRANSMEMBRANE PROTEIN WITH METALLOPHOSPHOESTERASE DOMAIN"/>
    <property type="match status" value="1"/>
</dbReference>
<feature type="domain" description="Calcineurin-like phosphoesterase" evidence="2">
    <location>
        <begin position="156"/>
        <end position="339"/>
    </location>
</feature>
<dbReference type="Pfam" id="PF00149">
    <property type="entry name" value="Metallophos"/>
    <property type="match status" value="1"/>
</dbReference>
<dbReference type="SUPFAM" id="SSF56300">
    <property type="entry name" value="Metallo-dependent phosphatases"/>
    <property type="match status" value="1"/>
</dbReference>
<evidence type="ECO:0000256" key="1">
    <source>
        <dbReference type="SAM" id="Phobius"/>
    </source>
</evidence>
<dbReference type="GO" id="GO:0016787">
    <property type="term" value="F:hydrolase activity"/>
    <property type="evidence" value="ECO:0007669"/>
    <property type="project" value="InterPro"/>
</dbReference>
<gene>
    <name evidence="3" type="ORF">H8S44_01415</name>
</gene>
<dbReference type="AlphaFoldDB" id="A0A923L9M7"/>
<dbReference type="EMBL" id="JACOOR010000001">
    <property type="protein sequence ID" value="MBC5658444.1"/>
    <property type="molecule type" value="Genomic_DNA"/>
</dbReference>
<evidence type="ECO:0000313" key="3">
    <source>
        <dbReference type="EMBL" id="MBC5658444.1"/>
    </source>
</evidence>
<evidence type="ECO:0000259" key="2">
    <source>
        <dbReference type="Pfam" id="PF00149"/>
    </source>
</evidence>
<keyword evidence="1" id="KW-1133">Transmembrane helix</keyword>
<dbReference type="InterPro" id="IPR029052">
    <property type="entry name" value="Metallo-depent_PP-like"/>
</dbReference>
<proteinExistence type="predicted"/>
<dbReference type="Gene3D" id="3.60.21.10">
    <property type="match status" value="1"/>
</dbReference>
<feature type="transmembrane region" description="Helical" evidence="1">
    <location>
        <begin position="36"/>
        <end position="58"/>
    </location>
</feature>
<keyword evidence="4" id="KW-1185">Reference proteome</keyword>
<dbReference type="InterPro" id="IPR051158">
    <property type="entry name" value="Metallophosphoesterase_sf"/>
</dbReference>
<comment type="caution">
    <text evidence="3">The sequence shown here is derived from an EMBL/GenBank/DDBJ whole genome shotgun (WGS) entry which is preliminary data.</text>
</comment>
<feature type="transmembrane region" description="Helical" evidence="1">
    <location>
        <begin position="111"/>
        <end position="132"/>
    </location>
</feature>
<protein>
    <submittedName>
        <fullName evidence="3">Metallophosphoesterase</fullName>
    </submittedName>
</protein>
<evidence type="ECO:0000313" key="4">
    <source>
        <dbReference type="Proteomes" id="UP000649345"/>
    </source>
</evidence>
<dbReference type="Proteomes" id="UP000649345">
    <property type="component" value="Unassembled WGS sequence"/>
</dbReference>
<keyword evidence="1" id="KW-0472">Membrane</keyword>
<name>A0A923L9M7_9FIRM</name>
<feature type="transmembrane region" description="Helical" evidence="1">
    <location>
        <begin position="70"/>
        <end position="91"/>
    </location>
</feature>
<accession>A0A923L9M7</accession>
<reference evidence="3" key="1">
    <citation type="submission" date="2020-08" db="EMBL/GenBank/DDBJ databases">
        <title>Genome public.</title>
        <authorList>
            <person name="Liu C."/>
            <person name="Sun Q."/>
        </authorList>
    </citation>
    <scope>NUCLEOTIDE SEQUENCE</scope>
    <source>
        <strain evidence="3">NSJ-68</strain>
    </source>
</reference>